<name>A0AAU9EIN1_9FIRM</name>
<keyword evidence="2" id="KW-1185">Reference proteome</keyword>
<organism evidence="1 2">
    <name type="scientific">Helicovermis profundi</name>
    <dbReference type="NCBI Taxonomy" id="3065157"/>
    <lineage>
        <taxon>Bacteria</taxon>
        <taxon>Bacillati</taxon>
        <taxon>Bacillota</taxon>
        <taxon>Clostridia</taxon>
        <taxon>Helicovermis</taxon>
    </lineage>
</organism>
<reference evidence="1 2" key="1">
    <citation type="submission" date="2023-08" db="EMBL/GenBank/DDBJ databases">
        <title>Helicovermis profunda gen. nov., sp. nov., a novel mesophilic, fermentative bacterium within the Bacillota from a deep-sea hydrothermal vent chimney.</title>
        <authorList>
            <person name="Miyazaki U."/>
            <person name="Mizutani D."/>
            <person name="Hashimoto Y."/>
            <person name="Tame A."/>
            <person name="Sawayama S."/>
            <person name="Miyazaki J."/>
            <person name="Takai K."/>
            <person name="Nakagawa S."/>
        </authorList>
    </citation>
    <scope>NUCLEOTIDE SEQUENCE [LARGE SCALE GENOMIC DNA]</scope>
    <source>
        <strain evidence="1 2">S502</strain>
    </source>
</reference>
<dbReference type="RefSeq" id="WP_338536119.1">
    <property type="nucleotide sequence ID" value="NZ_AP028654.1"/>
</dbReference>
<protein>
    <submittedName>
        <fullName evidence="1">Uncharacterized protein</fullName>
    </submittedName>
</protein>
<proteinExistence type="predicted"/>
<dbReference type="AlphaFoldDB" id="A0AAU9EIN1"/>
<dbReference type="KEGG" id="hprf:HLPR_00800"/>
<evidence type="ECO:0000313" key="2">
    <source>
        <dbReference type="Proteomes" id="UP001321786"/>
    </source>
</evidence>
<gene>
    <name evidence="1" type="ORF">HLPR_00800</name>
</gene>
<sequence length="86" mass="9878">MKPYLLFENGTKIALSKKINKNILGKLVLKGSKILLNSFDDKDSLELNIKNKELSSNVNFKNTPIAKYIIDNLGEEYHLYDIKTYV</sequence>
<dbReference type="Proteomes" id="UP001321786">
    <property type="component" value="Chromosome"/>
</dbReference>
<dbReference type="EMBL" id="AP028654">
    <property type="protein sequence ID" value="BEP27749.1"/>
    <property type="molecule type" value="Genomic_DNA"/>
</dbReference>
<accession>A0AAU9EIN1</accession>
<evidence type="ECO:0000313" key="1">
    <source>
        <dbReference type="EMBL" id="BEP27749.1"/>
    </source>
</evidence>